<evidence type="ECO:0000256" key="2">
    <source>
        <dbReference type="SAM" id="Phobius"/>
    </source>
</evidence>
<feature type="domain" description="FAD dependent oxidoreductase" evidence="3">
    <location>
        <begin position="16"/>
        <end position="359"/>
    </location>
</feature>
<dbReference type="SUPFAM" id="SSF51905">
    <property type="entry name" value="FAD/NAD(P)-binding domain"/>
    <property type="match status" value="1"/>
</dbReference>
<keyword evidence="2" id="KW-0472">Membrane</keyword>
<organism evidence="4 5">
    <name type="scientific">Herbaspirillum rhizosphaerae</name>
    <dbReference type="NCBI Taxonomy" id="346179"/>
    <lineage>
        <taxon>Bacteria</taxon>
        <taxon>Pseudomonadati</taxon>
        <taxon>Pseudomonadota</taxon>
        <taxon>Betaproteobacteria</taxon>
        <taxon>Burkholderiales</taxon>
        <taxon>Oxalobacteraceae</taxon>
        <taxon>Herbaspirillum</taxon>
    </lineage>
</organism>
<dbReference type="Gene3D" id="3.30.9.10">
    <property type="entry name" value="D-Amino Acid Oxidase, subunit A, domain 2"/>
    <property type="match status" value="1"/>
</dbReference>
<evidence type="ECO:0000256" key="1">
    <source>
        <dbReference type="ARBA" id="ARBA00023002"/>
    </source>
</evidence>
<evidence type="ECO:0000313" key="4">
    <source>
        <dbReference type="EMBL" id="MFL9877807.1"/>
    </source>
</evidence>
<feature type="transmembrane region" description="Helical" evidence="2">
    <location>
        <begin position="15"/>
        <end position="34"/>
    </location>
</feature>
<name>A0ABW8Z447_9BURK</name>
<evidence type="ECO:0000259" key="3">
    <source>
        <dbReference type="Pfam" id="PF01266"/>
    </source>
</evidence>
<dbReference type="EMBL" id="JAQQFR010000003">
    <property type="protein sequence ID" value="MFL9877807.1"/>
    <property type="molecule type" value="Genomic_DNA"/>
</dbReference>
<dbReference type="InterPro" id="IPR006076">
    <property type="entry name" value="FAD-dep_OxRdtase"/>
</dbReference>
<dbReference type="Gene3D" id="3.50.50.60">
    <property type="entry name" value="FAD/NAD(P)-binding domain"/>
    <property type="match status" value="1"/>
</dbReference>
<reference evidence="4 5" key="1">
    <citation type="journal article" date="2024" name="Chem. Sci.">
        <title>Discovery of megapolipeptins by genome mining of a Burkholderiales bacteria collection.</title>
        <authorList>
            <person name="Paulo B.S."/>
            <person name="Recchia M.J.J."/>
            <person name="Lee S."/>
            <person name="Fergusson C.H."/>
            <person name="Romanowski S.B."/>
            <person name="Hernandez A."/>
            <person name="Krull N."/>
            <person name="Liu D.Y."/>
            <person name="Cavanagh H."/>
            <person name="Bos A."/>
            <person name="Gray C.A."/>
            <person name="Murphy B.T."/>
            <person name="Linington R.G."/>
            <person name="Eustaquio A.S."/>
        </authorList>
    </citation>
    <scope>NUCLEOTIDE SEQUENCE [LARGE SCALE GENOMIC DNA]</scope>
    <source>
        <strain evidence="4 5">RL21-008-BIB-B</strain>
    </source>
</reference>
<protein>
    <submittedName>
        <fullName evidence="4">FAD-binding oxidoreductase</fullName>
    </submittedName>
</protein>
<sequence>MQNHHSSSSAAETSVDFLIVGAGIAGASIAYWLAPHGRVILLERESQPGYHSTGRSAAAYMESYGPPQVRALTCASRAFFDHPPVGFSEHPLLTPRGAMFIARPDQLAQLDAHEALVRSVSDKVQRLSADEACLLVPVLRREEIGGAVYEADASDIDVHSLHQGFLRGARNSGACVVCDADVQGLAYTEGRWQVSTSQENFYAPVVINAAGAWADVIGKMAGALPIGLVPKRRSAFTFAVDSAYRSDAWPMFMSVDESFYIKPDAGLLLGSPANADPVEPHDVQAEELDIAIAIDHIQAATTLSIRRPSHVWAGLRSFVEDGSFVGGFDDRLPGFFWAAGQGGYGIQSAPAAGEAYAALARGLPVPAHIATFGVKVEALSCIRLR</sequence>
<dbReference type="Pfam" id="PF01266">
    <property type="entry name" value="DAO"/>
    <property type="match status" value="1"/>
</dbReference>
<keyword evidence="2" id="KW-1133">Transmembrane helix</keyword>
<dbReference type="PANTHER" id="PTHR13847">
    <property type="entry name" value="SARCOSINE DEHYDROGENASE-RELATED"/>
    <property type="match status" value="1"/>
</dbReference>
<keyword evidence="2" id="KW-0812">Transmembrane</keyword>
<dbReference type="InterPro" id="IPR036188">
    <property type="entry name" value="FAD/NAD-bd_sf"/>
</dbReference>
<evidence type="ECO:0000313" key="5">
    <source>
        <dbReference type="Proteomes" id="UP001629214"/>
    </source>
</evidence>
<keyword evidence="5" id="KW-1185">Reference proteome</keyword>
<comment type="caution">
    <text evidence="4">The sequence shown here is derived from an EMBL/GenBank/DDBJ whole genome shotgun (WGS) entry which is preliminary data.</text>
</comment>
<accession>A0ABW8Z447</accession>
<dbReference type="PANTHER" id="PTHR13847:SF287">
    <property type="entry name" value="FAD-DEPENDENT OXIDOREDUCTASE DOMAIN-CONTAINING PROTEIN 1"/>
    <property type="match status" value="1"/>
</dbReference>
<keyword evidence="1" id="KW-0560">Oxidoreductase</keyword>
<gene>
    <name evidence="4" type="ORF">PQR63_05425</name>
</gene>
<dbReference type="RefSeq" id="WP_408166774.1">
    <property type="nucleotide sequence ID" value="NZ_JAQQFR010000003.1"/>
</dbReference>
<dbReference type="Proteomes" id="UP001629214">
    <property type="component" value="Unassembled WGS sequence"/>
</dbReference>
<proteinExistence type="predicted"/>